<evidence type="ECO:0000256" key="5">
    <source>
        <dbReference type="ARBA" id="ARBA00022989"/>
    </source>
</evidence>
<dbReference type="InterPro" id="IPR039309">
    <property type="entry name" value="BT1"/>
</dbReference>
<feature type="transmembrane region" description="Helical" evidence="7">
    <location>
        <begin position="488"/>
        <end position="508"/>
    </location>
</feature>
<feature type="transmembrane region" description="Helical" evidence="7">
    <location>
        <begin position="191"/>
        <end position="213"/>
    </location>
</feature>
<feature type="transmembrane region" description="Helical" evidence="7">
    <location>
        <begin position="97"/>
        <end position="117"/>
    </location>
</feature>
<comment type="subcellular location">
    <subcellularLocation>
        <location evidence="1">Membrane</location>
        <topology evidence="1">Multi-pass membrane protein</topology>
    </subcellularLocation>
</comment>
<keyword evidence="9" id="KW-1185">Reference proteome</keyword>
<dbReference type="Gene3D" id="1.20.1250.20">
    <property type="entry name" value="MFS general substrate transporter like domains"/>
    <property type="match status" value="1"/>
</dbReference>
<organism evidence="8 9">
    <name type="scientific">Achlya hypogyna</name>
    <name type="common">Oomycete</name>
    <name type="synonym">Protoachlya hypogyna</name>
    <dbReference type="NCBI Taxonomy" id="1202772"/>
    <lineage>
        <taxon>Eukaryota</taxon>
        <taxon>Sar</taxon>
        <taxon>Stramenopiles</taxon>
        <taxon>Oomycota</taxon>
        <taxon>Saprolegniomycetes</taxon>
        <taxon>Saprolegniales</taxon>
        <taxon>Achlyaceae</taxon>
        <taxon>Achlya</taxon>
    </lineage>
</organism>
<feature type="transmembrane region" description="Helical" evidence="7">
    <location>
        <begin position="351"/>
        <end position="373"/>
    </location>
</feature>
<protein>
    <submittedName>
        <fullName evidence="8">Transmembrane protein</fullName>
    </submittedName>
</protein>
<feature type="transmembrane region" description="Helical" evidence="7">
    <location>
        <begin position="379"/>
        <end position="401"/>
    </location>
</feature>
<dbReference type="STRING" id="1202772.A0A1V9YW54"/>
<dbReference type="GO" id="GO:0016020">
    <property type="term" value="C:membrane"/>
    <property type="evidence" value="ECO:0007669"/>
    <property type="project" value="UniProtKB-SubCell"/>
</dbReference>
<dbReference type="EMBL" id="JNBR01000693">
    <property type="protein sequence ID" value="OQR89998.1"/>
    <property type="molecule type" value="Genomic_DNA"/>
</dbReference>
<feature type="transmembrane region" description="Helical" evidence="7">
    <location>
        <begin position="268"/>
        <end position="289"/>
    </location>
</feature>
<proteinExistence type="inferred from homology"/>
<gene>
    <name evidence="8" type="ORF">ACHHYP_05883</name>
</gene>
<comment type="similarity">
    <text evidence="2">Belongs to the major facilitator superfamily. Folate-biopterin transporter (TC 2.A.71) family.</text>
</comment>
<evidence type="ECO:0000313" key="8">
    <source>
        <dbReference type="EMBL" id="OQR89998.1"/>
    </source>
</evidence>
<keyword evidence="3" id="KW-0813">Transport</keyword>
<dbReference type="PANTHER" id="PTHR31585:SF5">
    <property type="entry name" value="RNA-BINDING S4 DOMAIN-CONTAINING PROTEIN"/>
    <property type="match status" value="1"/>
</dbReference>
<evidence type="ECO:0000313" key="9">
    <source>
        <dbReference type="Proteomes" id="UP000243579"/>
    </source>
</evidence>
<dbReference type="OrthoDB" id="754047at2759"/>
<sequence length="574" mass="63731">MVSTRTEAAPLELQERISYVNSTTVKPHGDGDYEDAKTPVELEDGALVAGGALQIFSIEGLALLTQYFAIGIIYGMIPRMSYPVFNNYLNMEGYQTTAYDVLVTLGWSFKIFYGMLSDCVPIMGFRRKPYMIIGWIATAICLAVMAFTPFDKPFCDRRIFTCPKKLPTRETVNASVAHFYNFDAPDSGTKFIILSAIVCFGYVMADVAADAMVVEYAQREPIAIRGRTQTAIYVSRYVGTMLAQLFIAFMLNGKVYAGSFDWSTTPNVMYGICLVPCVVAVISTIFFLVEKKSTRTPFGSWVSSFWSLLQMRVMWQICAFKFINQLFAGIGATPSTPIARTWAGVTPLNEALSGVLGSLIMIVVMSVVGKWGLHWNWRWVIAIGSIAIVVIDSAVVFITIWELFRNQWFYNGVALAEYVPSGIRFIVATYCAVEIADVGNEGATYGLVTTVSNLAGPFSQVIYKVIDSFFDVSQADIGRDDTTVRWEVSYCFFISYASKIFALVWLFMLPPQKEAMQELKRKGTKNPLAGWLLIITFASALGFSVVTNFMSIFPSTKCYRIAGGKGFKPDGTCI</sequence>
<feature type="transmembrane region" description="Helical" evidence="7">
    <location>
        <begin position="234"/>
        <end position="256"/>
    </location>
</feature>
<dbReference type="Pfam" id="PF03092">
    <property type="entry name" value="BT1"/>
    <property type="match status" value="1"/>
</dbReference>
<feature type="transmembrane region" description="Helical" evidence="7">
    <location>
        <begin position="129"/>
        <end position="150"/>
    </location>
</feature>
<reference evidence="8 9" key="1">
    <citation type="journal article" date="2014" name="Genome Biol. Evol.">
        <title>The secreted proteins of Achlya hypogyna and Thraustotheca clavata identify the ancestral oomycete secretome and reveal gene acquisitions by horizontal gene transfer.</title>
        <authorList>
            <person name="Misner I."/>
            <person name="Blouin N."/>
            <person name="Leonard G."/>
            <person name="Richards T.A."/>
            <person name="Lane C.E."/>
        </authorList>
    </citation>
    <scope>NUCLEOTIDE SEQUENCE [LARGE SCALE GENOMIC DNA]</scope>
    <source>
        <strain evidence="8 9">ATCC 48635</strain>
    </source>
</reference>
<name>A0A1V9YW54_ACHHY</name>
<comment type="caution">
    <text evidence="8">The sequence shown here is derived from an EMBL/GenBank/DDBJ whole genome shotgun (WGS) entry which is preliminary data.</text>
</comment>
<dbReference type="SUPFAM" id="SSF103473">
    <property type="entry name" value="MFS general substrate transporter"/>
    <property type="match status" value="1"/>
</dbReference>
<feature type="transmembrane region" description="Helical" evidence="7">
    <location>
        <begin position="528"/>
        <end position="550"/>
    </location>
</feature>
<dbReference type="AlphaFoldDB" id="A0A1V9YW54"/>
<keyword evidence="6 7" id="KW-0472">Membrane</keyword>
<feature type="transmembrane region" description="Helical" evidence="7">
    <location>
        <begin position="60"/>
        <end position="77"/>
    </location>
</feature>
<accession>A0A1V9YW54</accession>
<evidence type="ECO:0000256" key="7">
    <source>
        <dbReference type="SAM" id="Phobius"/>
    </source>
</evidence>
<keyword evidence="5 7" id="KW-1133">Transmembrane helix</keyword>
<dbReference type="Proteomes" id="UP000243579">
    <property type="component" value="Unassembled WGS sequence"/>
</dbReference>
<dbReference type="PANTHER" id="PTHR31585">
    <property type="entry name" value="FOLATE-BIOPTERIN TRANSPORTER 1, CHLOROPLASTIC"/>
    <property type="match status" value="1"/>
</dbReference>
<evidence type="ECO:0000256" key="1">
    <source>
        <dbReference type="ARBA" id="ARBA00004141"/>
    </source>
</evidence>
<keyword evidence="4 7" id="KW-0812">Transmembrane</keyword>
<evidence type="ECO:0000256" key="6">
    <source>
        <dbReference type="ARBA" id="ARBA00023136"/>
    </source>
</evidence>
<dbReference type="InterPro" id="IPR036259">
    <property type="entry name" value="MFS_trans_sf"/>
</dbReference>
<evidence type="ECO:0000256" key="4">
    <source>
        <dbReference type="ARBA" id="ARBA00022692"/>
    </source>
</evidence>
<evidence type="ECO:0000256" key="2">
    <source>
        <dbReference type="ARBA" id="ARBA00007015"/>
    </source>
</evidence>
<evidence type="ECO:0000256" key="3">
    <source>
        <dbReference type="ARBA" id="ARBA00022448"/>
    </source>
</evidence>